<evidence type="ECO:0000313" key="2">
    <source>
        <dbReference type="EMBL" id="KAG5405891.1"/>
    </source>
</evidence>
<name>A0ABQ7N6U3_BRACM</name>
<dbReference type="InterPro" id="IPR013785">
    <property type="entry name" value="Aldolase_TIM"/>
</dbReference>
<keyword evidence="3" id="KW-1185">Reference proteome</keyword>
<dbReference type="EMBL" id="JADBGQ010000003">
    <property type="protein sequence ID" value="KAG5405891.1"/>
    <property type="molecule type" value="Genomic_DNA"/>
</dbReference>
<evidence type="ECO:0000313" key="3">
    <source>
        <dbReference type="Proteomes" id="UP000823674"/>
    </source>
</evidence>
<dbReference type="Gene3D" id="3.20.20.70">
    <property type="entry name" value="Aldolase class I"/>
    <property type="match status" value="1"/>
</dbReference>
<reference evidence="2 3" key="1">
    <citation type="submission" date="2021-03" db="EMBL/GenBank/DDBJ databases">
        <authorList>
            <person name="King G.J."/>
            <person name="Bancroft I."/>
            <person name="Baten A."/>
            <person name="Bloomfield J."/>
            <person name="Borpatragohain P."/>
            <person name="He Z."/>
            <person name="Irish N."/>
            <person name="Irwin J."/>
            <person name="Liu K."/>
            <person name="Mauleon R.P."/>
            <person name="Moore J."/>
            <person name="Morris R."/>
            <person name="Ostergaard L."/>
            <person name="Wang B."/>
            <person name="Wells R."/>
        </authorList>
    </citation>
    <scope>NUCLEOTIDE SEQUENCE [LARGE SCALE GENOMIC DNA]</scope>
    <source>
        <strain evidence="2">R-o-18</strain>
        <tissue evidence="2">Leaf</tissue>
    </source>
</reference>
<comment type="caution">
    <text evidence="2">The sequence shown here is derived from an EMBL/GenBank/DDBJ whole genome shotgun (WGS) entry which is preliminary data.</text>
</comment>
<evidence type="ECO:0008006" key="4">
    <source>
        <dbReference type="Google" id="ProtNLM"/>
    </source>
</evidence>
<dbReference type="PANTHER" id="PTHR43073">
    <property type="entry name" value="DIHYDROPYRIMIDINE DEHYDROGENASE [NADP(+)]"/>
    <property type="match status" value="1"/>
</dbReference>
<dbReference type="Proteomes" id="UP000823674">
    <property type="component" value="Chromosome A03"/>
</dbReference>
<keyword evidence="1" id="KW-0560">Oxidoreductase</keyword>
<accession>A0ABQ7N6U3</accession>
<proteinExistence type="predicted"/>
<dbReference type="PANTHER" id="PTHR43073:SF2">
    <property type="entry name" value="DIHYDROPYRIMIDINE DEHYDROGENASE [NADP(+)]"/>
    <property type="match status" value="1"/>
</dbReference>
<evidence type="ECO:0000256" key="1">
    <source>
        <dbReference type="ARBA" id="ARBA00023002"/>
    </source>
</evidence>
<dbReference type="SUPFAM" id="SSF51395">
    <property type="entry name" value="FMN-linked oxidoreductases"/>
    <property type="match status" value="1"/>
</dbReference>
<protein>
    <recommendedName>
        <fullName evidence="4">Dihydrouracil dehydrogenase</fullName>
    </recommendedName>
</protein>
<organism evidence="2 3">
    <name type="scientific">Brassica rapa subsp. trilocularis</name>
    <dbReference type="NCBI Taxonomy" id="1813537"/>
    <lineage>
        <taxon>Eukaryota</taxon>
        <taxon>Viridiplantae</taxon>
        <taxon>Streptophyta</taxon>
        <taxon>Embryophyta</taxon>
        <taxon>Tracheophyta</taxon>
        <taxon>Spermatophyta</taxon>
        <taxon>Magnoliopsida</taxon>
        <taxon>eudicotyledons</taxon>
        <taxon>Gunneridae</taxon>
        <taxon>Pentapetalae</taxon>
        <taxon>rosids</taxon>
        <taxon>malvids</taxon>
        <taxon>Brassicales</taxon>
        <taxon>Brassicaceae</taxon>
        <taxon>Brassiceae</taxon>
        <taxon>Brassica</taxon>
    </lineage>
</organism>
<feature type="non-terminal residue" evidence="2">
    <location>
        <position position="1"/>
    </location>
</feature>
<gene>
    <name evidence="2" type="primary">A03g505010.1_BraROA</name>
    <name evidence="2" type="ORF">IGI04_012010</name>
</gene>
<sequence length="104" mass="11548">KKGEKECSGSGIGGVETGYDAAEFILLGSNTVCTGVMVHGYGHVKILCAELQDFMKQHNFSTIEDFRGQKEAIEQRKAERRGLKSDKDWTGDRFVKETESMVSN</sequence>